<accession>A0A1Y0B2U4</accession>
<gene>
    <name evidence="1" type="ORF">AEK19_MT1524</name>
</gene>
<organism evidence="1">
    <name type="scientific">Utricularia reniformis</name>
    <dbReference type="NCBI Taxonomy" id="192314"/>
    <lineage>
        <taxon>Eukaryota</taxon>
        <taxon>Viridiplantae</taxon>
        <taxon>Streptophyta</taxon>
        <taxon>Embryophyta</taxon>
        <taxon>Tracheophyta</taxon>
        <taxon>Spermatophyta</taxon>
        <taxon>Magnoliopsida</taxon>
        <taxon>eudicotyledons</taxon>
        <taxon>Gunneridae</taxon>
        <taxon>Pentapetalae</taxon>
        <taxon>asterids</taxon>
        <taxon>lamiids</taxon>
        <taxon>Lamiales</taxon>
        <taxon>Lentibulariaceae</taxon>
        <taxon>Utricularia</taxon>
    </lineage>
</organism>
<name>A0A1Y0B2U4_9LAMI</name>
<protein>
    <submittedName>
        <fullName evidence="1">Uncharacterized protein</fullName>
    </submittedName>
</protein>
<dbReference type="EMBL" id="KY774314">
    <property type="protein sequence ID" value="ART31714.1"/>
    <property type="molecule type" value="Genomic_DNA"/>
</dbReference>
<evidence type="ECO:0000313" key="1">
    <source>
        <dbReference type="EMBL" id="ART31714.1"/>
    </source>
</evidence>
<sequence length="43" mass="5015">MARDNIYIMEMLFITSPFSIFNSRLTRLVSHTKRSSEGFSCIN</sequence>
<proteinExistence type="predicted"/>
<keyword evidence="1" id="KW-0496">Mitochondrion</keyword>
<reference evidence="1" key="1">
    <citation type="submission" date="2017-03" db="EMBL/GenBank/DDBJ databases">
        <title>The mitochondrial genome of the carnivorous plant Utricularia reniformis (Lentibulariaceae): structure, comparative analysis and evolutionary landmarks.</title>
        <authorList>
            <person name="Silva S.R."/>
            <person name="Alvarenga D.O."/>
            <person name="Michael T.P."/>
            <person name="Miranda V.F.O."/>
            <person name="Varani A.M."/>
        </authorList>
    </citation>
    <scope>NUCLEOTIDE SEQUENCE</scope>
</reference>
<geneLocation type="mitochondrion" evidence="1"/>
<dbReference type="AlphaFoldDB" id="A0A1Y0B2U4"/>